<feature type="transmembrane region" description="Helical" evidence="9">
    <location>
        <begin position="38"/>
        <end position="63"/>
    </location>
</feature>
<evidence type="ECO:0000256" key="5">
    <source>
        <dbReference type="ARBA" id="ARBA00022519"/>
    </source>
</evidence>
<evidence type="ECO:0000256" key="7">
    <source>
        <dbReference type="ARBA" id="ARBA00022989"/>
    </source>
</evidence>
<comment type="similarity">
    <text evidence="2">Belongs to the binding-protein-dependent transport system permease family. HisMQ subfamily.</text>
</comment>
<dbReference type="Proteomes" id="UP000198703">
    <property type="component" value="Unassembled WGS sequence"/>
</dbReference>
<evidence type="ECO:0000256" key="2">
    <source>
        <dbReference type="ARBA" id="ARBA00010072"/>
    </source>
</evidence>
<evidence type="ECO:0000256" key="1">
    <source>
        <dbReference type="ARBA" id="ARBA00004429"/>
    </source>
</evidence>
<evidence type="ECO:0000259" key="10">
    <source>
        <dbReference type="PROSITE" id="PS50928"/>
    </source>
</evidence>
<keyword evidence="6 9" id="KW-0812">Transmembrane</keyword>
<keyword evidence="4" id="KW-1003">Cell membrane</keyword>
<proteinExistence type="inferred from homology"/>
<name>A0A1H4BDN0_9RHOB</name>
<keyword evidence="8 9" id="KW-0472">Membrane</keyword>
<accession>A0A1H4BDN0</accession>
<evidence type="ECO:0000313" key="12">
    <source>
        <dbReference type="Proteomes" id="UP000198703"/>
    </source>
</evidence>
<sequence>MEAMCAAAAAASEAGSPWFFNPCLVLSEAPRWVEGVWITLHLTALALVFGFVLALPMACARAARAPVVDTLVRGYVYVFRGSPLLVQLFLIYYGLAQFGFVRDSLLWPVLRDAWWCCLIAFTLNSAAYQTEILRGALVATAKGDREACAALGMSPWLAARRVLIPGALRRALPQLGNETVFMLHGSAIASLVTIQDILGVGRLVNGRYYVVYEGLLTAAALYMALTWLVVWGVARLERRYLRHLAR</sequence>
<dbReference type="PROSITE" id="PS50928">
    <property type="entry name" value="ABC_TM1"/>
    <property type="match status" value="1"/>
</dbReference>
<dbReference type="PANTHER" id="PTHR30614:SF10">
    <property type="entry name" value="ARGININE ABC TRANSPORTER PERMEASE PROTEIN ARTM"/>
    <property type="match status" value="1"/>
</dbReference>
<feature type="transmembrane region" description="Helical" evidence="9">
    <location>
        <begin position="75"/>
        <end position="93"/>
    </location>
</feature>
<dbReference type="SUPFAM" id="SSF161098">
    <property type="entry name" value="MetI-like"/>
    <property type="match status" value="1"/>
</dbReference>
<organism evidence="11 12">
    <name type="scientific">Rubrimonas cliftonensis</name>
    <dbReference type="NCBI Taxonomy" id="89524"/>
    <lineage>
        <taxon>Bacteria</taxon>
        <taxon>Pseudomonadati</taxon>
        <taxon>Pseudomonadota</taxon>
        <taxon>Alphaproteobacteria</taxon>
        <taxon>Rhodobacterales</taxon>
        <taxon>Paracoccaceae</taxon>
        <taxon>Rubrimonas</taxon>
    </lineage>
</organism>
<dbReference type="InterPro" id="IPR010065">
    <property type="entry name" value="AA_ABC_transptr_permease_3TM"/>
</dbReference>
<dbReference type="AlphaFoldDB" id="A0A1H4BDN0"/>
<evidence type="ECO:0000256" key="6">
    <source>
        <dbReference type="ARBA" id="ARBA00022692"/>
    </source>
</evidence>
<keyword evidence="3 9" id="KW-0813">Transport</keyword>
<dbReference type="Pfam" id="PF00528">
    <property type="entry name" value="BPD_transp_1"/>
    <property type="match status" value="1"/>
</dbReference>
<keyword evidence="7 9" id="KW-1133">Transmembrane helix</keyword>
<dbReference type="RefSeq" id="WP_245731015.1">
    <property type="nucleotide sequence ID" value="NZ_FNQM01000005.1"/>
</dbReference>
<feature type="transmembrane region" description="Helical" evidence="9">
    <location>
        <begin position="210"/>
        <end position="234"/>
    </location>
</feature>
<dbReference type="NCBIfam" id="TIGR01726">
    <property type="entry name" value="HEQRo_perm_3TM"/>
    <property type="match status" value="1"/>
</dbReference>
<evidence type="ECO:0000256" key="9">
    <source>
        <dbReference type="RuleBase" id="RU363032"/>
    </source>
</evidence>
<dbReference type="GO" id="GO:0043190">
    <property type="term" value="C:ATP-binding cassette (ABC) transporter complex"/>
    <property type="evidence" value="ECO:0007669"/>
    <property type="project" value="InterPro"/>
</dbReference>
<dbReference type="InterPro" id="IPR000515">
    <property type="entry name" value="MetI-like"/>
</dbReference>
<dbReference type="STRING" id="89524.SAMN05444370_105155"/>
<dbReference type="InterPro" id="IPR043429">
    <property type="entry name" value="ArtM/GltK/GlnP/TcyL/YhdX-like"/>
</dbReference>
<dbReference type="Gene3D" id="1.10.3720.10">
    <property type="entry name" value="MetI-like"/>
    <property type="match status" value="1"/>
</dbReference>
<evidence type="ECO:0000256" key="4">
    <source>
        <dbReference type="ARBA" id="ARBA00022475"/>
    </source>
</evidence>
<dbReference type="PANTHER" id="PTHR30614">
    <property type="entry name" value="MEMBRANE COMPONENT OF AMINO ACID ABC TRANSPORTER"/>
    <property type="match status" value="1"/>
</dbReference>
<feature type="domain" description="ABC transmembrane type-1" evidence="10">
    <location>
        <begin position="36"/>
        <end position="234"/>
    </location>
</feature>
<comment type="subcellular location">
    <subcellularLocation>
        <location evidence="1">Cell inner membrane</location>
        <topology evidence="1">Multi-pass membrane protein</topology>
    </subcellularLocation>
    <subcellularLocation>
        <location evidence="9">Cell membrane</location>
        <topology evidence="9">Multi-pass membrane protein</topology>
    </subcellularLocation>
</comment>
<evidence type="ECO:0000256" key="8">
    <source>
        <dbReference type="ARBA" id="ARBA00023136"/>
    </source>
</evidence>
<reference evidence="11 12" key="1">
    <citation type="submission" date="2016-10" db="EMBL/GenBank/DDBJ databases">
        <authorList>
            <person name="de Groot N.N."/>
        </authorList>
    </citation>
    <scope>NUCLEOTIDE SEQUENCE [LARGE SCALE GENOMIC DNA]</scope>
    <source>
        <strain evidence="11 12">DSM 15345</strain>
    </source>
</reference>
<keyword evidence="12" id="KW-1185">Reference proteome</keyword>
<evidence type="ECO:0000313" key="11">
    <source>
        <dbReference type="EMBL" id="SEA46305.1"/>
    </source>
</evidence>
<evidence type="ECO:0000256" key="3">
    <source>
        <dbReference type="ARBA" id="ARBA00022448"/>
    </source>
</evidence>
<protein>
    <submittedName>
        <fullName evidence="11">Amino acid ABC transporter membrane protein 2, PAAT family</fullName>
    </submittedName>
</protein>
<dbReference type="CDD" id="cd06261">
    <property type="entry name" value="TM_PBP2"/>
    <property type="match status" value="1"/>
</dbReference>
<dbReference type="InterPro" id="IPR035906">
    <property type="entry name" value="MetI-like_sf"/>
</dbReference>
<keyword evidence="5" id="KW-0997">Cell inner membrane</keyword>
<gene>
    <name evidence="11" type="ORF">SAMN05444370_105155</name>
</gene>
<dbReference type="EMBL" id="FNQM01000005">
    <property type="protein sequence ID" value="SEA46305.1"/>
    <property type="molecule type" value="Genomic_DNA"/>
</dbReference>
<dbReference type="GO" id="GO:0006865">
    <property type="term" value="P:amino acid transport"/>
    <property type="evidence" value="ECO:0007669"/>
    <property type="project" value="TreeGrafter"/>
</dbReference>
<dbReference type="GO" id="GO:0022857">
    <property type="term" value="F:transmembrane transporter activity"/>
    <property type="evidence" value="ECO:0007669"/>
    <property type="project" value="InterPro"/>
</dbReference>